<dbReference type="Proteomes" id="UP000271974">
    <property type="component" value="Unassembled WGS sequence"/>
</dbReference>
<proteinExistence type="predicted"/>
<dbReference type="Pfam" id="PF00400">
    <property type="entry name" value="WD40"/>
    <property type="match status" value="3"/>
</dbReference>
<dbReference type="GO" id="GO:0046540">
    <property type="term" value="C:U4/U6 x U5 tri-snRNP complex"/>
    <property type="evidence" value="ECO:0007669"/>
    <property type="project" value="TreeGrafter"/>
</dbReference>
<protein>
    <submittedName>
        <fullName evidence="5">Uncharacterized protein</fullName>
    </submittedName>
</protein>
<evidence type="ECO:0000256" key="4">
    <source>
        <dbReference type="SAM" id="MobiDB-lite"/>
    </source>
</evidence>
<dbReference type="InterPro" id="IPR020472">
    <property type="entry name" value="WD40_PAC1"/>
</dbReference>
<dbReference type="EMBL" id="RQTK01000162">
    <property type="protein sequence ID" value="RUS85693.1"/>
    <property type="molecule type" value="Genomic_DNA"/>
</dbReference>
<dbReference type="PANTHER" id="PTHR19846:SF6">
    <property type="entry name" value="F-BOX DOMAIN-CONTAINING PROTEIN"/>
    <property type="match status" value="1"/>
</dbReference>
<feature type="repeat" description="WD" evidence="3">
    <location>
        <begin position="350"/>
        <end position="389"/>
    </location>
</feature>
<evidence type="ECO:0000313" key="5">
    <source>
        <dbReference type="EMBL" id="RUS85693.1"/>
    </source>
</evidence>
<reference evidence="5 6" key="1">
    <citation type="submission" date="2019-01" db="EMBL/GenBank/DDBJ databases">
        <title>A draft genome assembly of the solar-powered sea slug Elysia chlorotica.</title>
        <authorList>
            <person name="Cai H."/>
            <person name="Li Q."/>
            <person name="Fang X."/>
            <person name="Li J."/>
            <person name="Curtis N.E."/>
            <person name="Altenburger A."/>
            <person name="Shibata T."/>
            <person name="Feng M."/>
            <person name="Maeda T."/>
            <person name="Schwartz J.A."/>
            <person name="Shigenobu S."/>
            <person name="Lundholm N."/>
            <person name="Nishiyama T."/>
            <person name="Yang H."/>
            <person name="Hasebe M."/>
            <person name="Li S."/>
            <person name="Pierce S.K."/>
            <person name="Wang J."/>
        </authorList>
    </citation>
    <scope>NUCLEOTIDE SEQUENCE [LARGE SCALE GENOMIC DNA]</scope>
    <source>
        <strain evidence="5">EC2010</strain>
        <tissue evidence="5">Whole organism of an adult</tissue>
    </source>
</reference>
<dbReference type="SUPFAM" id="SSF50978">
    <property type="entry name" value="WD40 repeat-like"/>
    <property type="match status" value="1"/>
</dbReference>
<dbReference type="GO" id="GO:0030621">
    <property type="term" value="F:U4 snRNA binding"/>
    <property type="evidence" value="ECO:0007669"/>
    <property type="project" value="TreeGrafter"/>
</dbReference>
<dbReference type="GO" id="GO:0017070">
    <property type="term" value="F:U6 snRNA binding"/>
    <property type="evidence" value="ECO:0007669"/>
    <property type="project" value="TreeGrafter"/>
</dbReference>
<dbReference type="PROSITE" id="PS00678">
    <property type="entry name" value="WD_REPEATS_1"/>
    <property type="match status" value="2"/>
</dbReference>
<dbReference type="InterPro" id="IPR019775">
    <property type="entry name" value="WD40_repeat_CS"/>
</dbReference>
<accession>A0A433TVU6</accession>
<dbReference type="OrthoDB" id="190105at2759"/>
<evidence type="ECO:0000313" key="6">
    <source>
        <dbReference type="Proteomes" id="UP000271974"/>
    </source>
</evidence>
<keyword evidence="1 3" id="KW-0853">WD repeat</keyword>
<sequence>MKAEATPGPVDWMLACSQLTSLVNSSRLEWAGDAVDGEGHLDSLDSIQDNIDETSGLVTEKTKKAEAKASKGTVRIRLNTGVQDNLEVSKRWSTRPGKAKARDTEGAPPSPSKTLDSAYGGSQSHHSGATDSPSEDEEEEEEDLSHLMEEYKILKGAEPTPAPQRSRSPRRSEVTRRALPDPLPEEPTPAPTPKSKSGTSRATSKRTENKEEQKDTGLDIRTDLSQSRDLLGKMVSKTSLEWETPDTYNDYMRTTLFAGDLRPVKRMRRLQGHINCIHCLQFDRRRLVTCGLDRIVRLWDVRSGRALHKFYGHKGGIRCVQFDNDIMATGSWDCLILIWDMRQFTNIHTLQGHEDSVTCLEFNDDFLISGSEDCSVRLWRRPNFSCMMTVWFDAPVLSLVIVDYNFVVSCSDLGVYMLDAYTGSKRRRFEPPLGPVQTLTEQLMKSL</sequence>
<dbReference type="AlphaFoldDB" id="A0A433TVU6"/>
<name>A0A433TVU6_ELYCH</name>
<feature type="compositionally biased region" description="Polar residues" evidence="4">
    <location>
        <begin position="112"/>
        <end position="132"/>
    </location>
</feature>
<dbReference type="SMART" id="SM00320">
    <property type="entry name" value="WD40"/>
    <property type="match status" value="4"/>
</dbReference>
<evidence type="ECO:0000256" key="3">
    <source>
        <dbReference type="PROSITE-ProRule" id="PRU00221"/>
    </source>
</evidence>
<evidence type="ECO:0000256" key="1">
    <source>
        <dbReference type="ARBA" id="ARBA00022574"/>
    </source>
</evidence>
<feature type="compositionally biased region" description="Basic and acidic residues" evidence="4">
    <location>
        <begin position="144"/>
        <end position="155"/>
    </location>
</feature>
<dbReference type="PANTHER" id="PTHR19846">
    <property type="entry name" value="WD40 REPEAT PROTEIN"/>
    <property type="match status" value="1"/>
</dbReference>
<feature type="compositionally biased region" description="Acidic residues" evidence="4">
    <location>
        <begin position="133"/>
        <end position="143"/>
    </location>
</feature>
<dbReference type="PRINTS" id="PR00320">
    <property type="entry name" value="GPROTEINBRPT"/>
</dbReference>
<feature type="region of interest" description="Disordered" evidence="4">
    <location>
        <begin position="87"/>
        <end position="223"/>
    </location>
</feature>
<keyword evidence="6" id="KW-1185">Reference proteome</keyword>
<feature type="compositionally biased region" description="Pro residues" evidence="4">
    <location>
        <begin position="181"/>
        <end position="192"/>
    </location>
</feature>
<dbReference type="PROSITE" id="PS50294">
    <property type="entry name" value="WD_REPEATS_REGION"/>
    <property type="match status" value="3"/>
</dbReference>
<evidence type="ECO:0000256" key="2">
    <source>
        <dbReference type="ARBA" id="ARBA00022737"/>
    </source>
</evidence>
<dbReference type="PROSITE" id="PS50082">
    <property type="entry name" value="WD_REPEATS_2"/>
    <property type="match status" value="3"/>
</dbReference>
<feature type="repeat" description="WD" evidence="3">
    <location>
        <begin position="270"/>
        <end position="309"/>
    </location>
</feature>
<feature type="repeat" description="WD" evidence="3">
    <location>
        <begin position="310"/>
        <end position="349"/>
    </location>
</feature>
<comment type="caution">
    <text evidence="5">The sequence shown here is derived from an EMBL/GenBank/DDBJ whole genome shotgun (WGS) entry which is preliminary data.</text>
</comment>
<dbReference type="STRING" id="188477.A0A433TVU6"/>
<dbReference type="Gene3D" id="2.130.10.10">
    <property type="entry name" value="YVTN repeat-like/Quinoprotein amine dehydrogenase"/>
    <property type="match status" value="1"/>
</dbReference>
<dbReference type="InterPro" id="IPR015943">
    <property type="entry name" value="WD40/YVTN_repeat-like_dom_sf"/>
</dbReference>
<dbReference type="InterPro" id="IPR036322">
    <property type="entry name" value="WD40_repeat_dom_sf"/>
</dbReference>
<dbReference type="GO" id="GO:0000398">
    <property type="term" value="P:mRNA splicing, via spliceosome"/>
    <property type="evidence" value="ECO:0007669"/>
    <property type="project" value="TreeGrafter"/>
</dbReference>
<dbReference type="InterPro" id="IPR001680">
    <property type="entry name" value="WD40_rpt"/>
</dbReference>
<feature type="compositionally biased region" description="Basic and acidic residues" evidence="4">
    <location>
        <begin position="205"/>
        <end position="222"/>
    </location>
</feature>
<feature type="compositionally biased region" description="Basic and acidic residues" evidence="4">
    <location>
        <begin position="170"/>
        <end position="179"/>
    </location>
</feature>
<gene>
    <name evidence="5" type="ORF">EGW08_006569</name>
</gene>
<keyword evidence="2" id="KW-0677">Repeat</keyword>
<organism evidence="5 6">
    <name type="scientific">Elysia chlorotica</name>
    <name type="common">Eastern emerald elysia</name>
    <name type="synonym">Sea slug</name>
    <dbReference type="NCBI Taxonomy" id="188477"/>
    <lineage>
        <taxon>Eukaryota</taxon>
        <taxon>Metazoa</taxon>
        <taxon>Spiralia</taxon>
        <taxon>Lophotrochozoa</taxon>
        <taxon>Mollusca</taxon>
        <taxon>Gastropoda</taxon>
        <taxon>Heterobranchia</taxon>
        <taxon>Euthyneura</taxon>
        <taxon>Panpulmonata</taxon>
        <taxon>Sacoglossa</taxon>
        <taxon>Placobranchoidea</taxon>
        <taxon>Plakobranchidae</taxon>
        <taxon>Elysia</taxon>
    </lineage>
</organism>